<feature type="signal peptide" evidence="1">
    <location>
        <begin position="1"/>
        <end position="19"/>
    </location>
</feature>
<dbReference type="OrthoDB" id="946745at2"/>
<evidence type="ECO:0008006" key="4">
    <source>
        <dbReference type="Google" id="ProtNLM"/>
    </source>
</evidence>
<organism evidence="2 3">
    <name type="scientific">Emticicia agri</name>
    <dbReference type="NCBI Taxonomy" id="2492393"/>
    <lineage>
        <taxon>Bacteria</taxon>
        <taxon>Pseudomonadati</taxon>
        <taxon>Bacteroidota</taxon>
        <taxon>Cytophagia</taxon>
        <taxon>Cytophagales</taxon>
        <taxon>Leadbetterellaceae</taxon>
        <taxon>Emticicia</taxon>
    </lineage>
</organism>
<keyword evidence="1" id="KW-0732">Signal</keyword>
<dbReference type="AlphaFoldDB" id="A0A4Q5M3R4"/>
<evidence type="ECO:0000313" key="2">
    <source>
        <dbReference type="EMBL" id="RYU96942.1"/>
    </source>
</evidence>
<dbReference type="RefSeq" id="WP_130019519.1">
    <property type="nucleotide sequence ID" value="NZ_SEWF01000004.1"/>
</dbReference>
<sequence>MKKLIIIISFVCVSVFTNAQILKPQSVSIAYIGEAITHPGMKIGLNYSFFKWDRQKNNKGAEKIIDYSIDFKPCIGFYYHKSYQTGIFALPELSFTWKKQGGSFTAIGVGVGYMRTIIPAVYELDNDTNIRKIKAGNNYLVSNYYIAWGKDLSKKHKIPLEIFIKPHLMVAKMKEQKGIGYFILELGLNYKLR</sequence>
<evidence type="ECO:0000313" key="3">
    <source>
        <dbReference type="Proteomes" id="UP000293162"/>
    </source>
</evidence>
<gene>
    <name evidence="2" type="ORF">EWM59_03265</name>
</gene>
<dbReference type="EMBL" id="SEWF01000004">
    <property type="protein sequence ID" value="RYU96942.1"/>
    <property type="molecule type" value="Genomic_DNA"/>
</dbReference>
<protein>
    <recommendedName>
        <fullName evidence="4">Outer membrane protein beta-barrel domain-containing protein</fullName>
    </recommendedName>
</protein>
<accession>A0A4Q5M3R4</accession>
<proteinExistence type="predicted"/>
<reference evidence="2 3" key="1">
    <citation type="submission" date="2019-02" db="EMBL/GenBank/DDBJ databases">
        <title>Bacterial novel species Emticicia sp. 17J42-9 isolated from soil.</title>
        <authorList>
            <person name="Jung H.-Y."/>
        </authorList>
    </citation>
    <scope>NUCLEOTIDE SEQUENCE [LARGE SCALE GENOMIC DNA]</scope>
    <source>
        <strain evidence="2 3">17J42-9</strain>
    </source>
</reference>
<comment type="caution">
    <text evidence="2">The sequence shown here is derived from an EMBL/GenBank/DDBJ whole genome shotgun (WGS) entry which is preliminary data.</text>
</comment>
<evidence type="ECO:0000256" key="1">
    <source>
        <dbReference type="SAM" id="SignalP"/>
    </source>
</evidence>
<feature type="chain" id="PRO_5020604215" description="Outer membrane protein beta-barrel domain-containing protein" evidence="1">
    <location>
        <begin position="20"/>
        <end position="193"/>
    </location>
</feature>
<keyword evidence="3" id="KW-1185">Reference proteome</keyword>
<dbReference type="Proteomes" id="UP000293162">
    <property type="component" value="Unassembled WGS sequence"/>
</dbReference>
<name>A0A4Q5M3R4_9BACT</name>